<name>A0A2A6LY60_RHIFR</name>
<protein>
    <submittedName>
        <fullName evidence="1">Uncharacterized protein</fullName>
    </submittedName>
</protein>
<organism evidence="1 2">
    <name type="scientific">Rhizobium fredii</name>
    <name type="common">Sinorhizobium fredii</name>
    <dbReference type="NCBI Taxonomy" id="380"/>
    <lineage>
        <taxon>Bacteria</taxon>
        <taxon>Pseudomonadati</taxon>
        <taxon>Pseudomonadota</taxon>
        <taxon>Alphaproteobacteria</taxon>
        <taxon>Hyphomicrobiales</taxon>
        <taxon>Rhizobiaceae</taxon>
        <taxon>Sinorhizobium/Ensifer group</taxon>
        <taxon>Sinorhizobium</taxon>
    </lineage>
</organism>
<comment type="caution">
    <text evidence="1">The sequence shown here is derived from an EMBL/GenBank/DDBJ whole genome shotgun (WGS) entry which is preliminary data.</text>
</comment>
<dbReference type="RefSeq" id="WP_097586932.1">
    <property type="nucleotide sequence ID" value="NZ_NWTC01000009.1"/>
</dbReference>
<reference evidence="1 2" key="1">
    <citation type="submission" date="2017-09" db="EMBL/GenBank/DDBJ databases">
        <title>Comparative genomics of rhizobia isolated from Phaseolus vulgaris in China.</title>
        <authorList>
            <person name="Tong W."/>
        </authorList>
    </citation>
    <scope>NUCLEOTIDE SEQUENCE [LARGE SCALE GENOMIC DNA]</scope>
    <source>
        <strain evidence="1 2">PCH1</strain>
    </source>
</reference>
<dbReference type="AlphaFoldDB" id="A0A2A6LY60"/>
<dbReference type="Proteomes" id="UP000220353">
    <property type="component" value="Unassembled WGS sequence"/>
</dbReference>
<gene>
    <name evidence="1" type="ORF">CO661_14175</name>
</gene>
<dbReference type="EMBL" id="NWTC01000009">
    <property type="protein sequence ID" value="PDT47325.1"/>
    <property type="molecule type" value="Genomic_DNA"/>
</dbReference>
<evidence type="ECO:0000313" key="1">
    <source>
        <dbReference type="EMBL" id="PDT47325.1"/>
    </source>
</evidence>
<accession>A0A2A6LY60</accession>
<evidence type="ECO:0000313" key="2">
    <source>
        <dbReference type="Proteomes" id="UP000220353"/>
    </source>
</evidence>
<sequence>MDIKESALAADRLLNDEVFKEAVSELRKGALEALLIVPATDADAIRDKQALVRALDSLEGKLRAVVTASKLPKRTAAA</sequence>
<proteinExistence type="predicted"/>